<evidence type="ECO:0000256" key="6">
    <source>
        <dbReference type="ARBA" id="ARBA00022801"/>
    </source>
</evidence>
<evidence type="ECO:0000259" key="9">
    <source>
        <dbReference type="Pfam" id="PF00082"/>
    </source>
</evidence>
<evidence type="ECO:0000313" key="14">
    <source>
        <dbReference type="Proteomes" id="UP000193411"/>
    </source>
</evidence>
<evidence type="ECO:0000256" key="1">
    <source>
        <dbReference type="ARBA" id="ARBA00001910"/>
    </source>
</evidence>
<keyword evidence="14" id="KW-1185">Reference proteome</keyword>
<dbReference type="PANTHER" id="PTHR43806">
    <property type="entry name" value="PEPTIDASE S8"/>
    <property type="match status" value="1"/>
</dbReference>
<dbReference type="GO" id="GO:0005829">
    <property type="term" value="C:cytosol"/>
    <property type="evidence" value="ECO:0007669"/>
    <property type="project" value="TreeGrafter"/>
</dbReference>
<dbReference type="InterPro" id="IPR050131">
    <property type="entry name" value="Peptidase_S8_subtilisin-like"/>
</dbReference>
<gene>
    <name evidence="13" type="ORF">BCR44DRAFT_148629</name>
</gene>
<dbReference type="InterPro" id="IPR015500">
    <property type="entry name" value="Peptidase_S8_subtilisin-rel"/>
</dbReference>
<dbReference type="GO" id="GO:0004252">
    <property type="term" value="F:serine-type endopeptidase activity"/>
    <property type="evidence" value="ECO:0007669"/>
    <property type="project" value="UniProtKB-UniRule"/>
</dbReference>
<dbReference type="InterPro" id="IPR036852">
    <property type="entry name" value="Peptidase_S8/S53_dom_sf"/>
</dbReference>
<dbReference type="Pfam" id="PF21316">
    <property type="entry name" value="TPPII_GBD"/>
    <property type="match status" value="1"/>
</dbReference>
<evidence type="ECO:0000313" key="13">
    <source>
        <dbReference type="EMBL" id="ORZ30707.1"/>
    </source>
</evidence>
<evidence type="ECO:0000256" key="3">
    <source>
        <dbReference type="ARBA" id="ARBA00012462"/>
    </source>
</evidence>
<dbReference type="InterPro" id="IPR023828">
    <property type="entry name" value="Peptidase_S8_Ser-AS"/>
</dbReference>
<evidence type="ECO:0000259" key="12">
    <source>
        <dbReference type="Pfam" id="PF21316"/>
    </source>
</evidence>
<keyword evidence="5 8" id="KW-0645">Protease</keyword>
<dbReference type="GO" id="GO:0004177">
    <property type="term" value="F:aminopeptidase activity"/>
    <property type="evidence" value="ECO:0007669"/>
    <property type="project" value="UniProtKB-KW"/>
</dbReference>
<evidence type="ECO:0000256" key="8">
    <source>
        <dbReference type="PROSITE-ProRule" id="PRU01240"/>
    </source>
</evidence>
<evidence type="ECO:0000256" key="2">
    <source>
        <dbReference type="ARBA" id="ARBA00011073"/>
    </source>
</evidence>
<dbReference type="STRING" id="765915.A0A1Y2H7Z2"/>
<keyword evidence="4" id="KW-0031">Aminopeptidase</keyword>
<feature type="active site" description="Charge relay system" evidence="8">
    <location>
        <position position="265"/>
    </location>
</feature>
<keyword evidence="7 8" id="KW-0720">Serine protease</keyword>
<dbReference type="InterPro" id="IPR046940">
    <property type="entry name" value="TPPII_Ig-like_sf"/>
</dbReference>
<dbReference type="EC" id="3.4.14.10" evidence="3"/>
<feature type="domain" description="Peptidase S8/S53" evidence="9">
    <location>
        <begin position="31"/>
        <end position="475"/>
    </location>
</feature>
<dbReference type="PANTHER" id="PTHR43806:SF14">
    <property type="entry name" value="TRIPEPTIDYL-PEPTIDASE 2"/>
    <property type="match status" value="1"/>
</dbReference>
<dbReference type="Pfam" id="PF00082">
    <property type="entry name" value="Peptidase_S8"/>
    <property type="match status" value="1"/>
</dbReference>
<feature type="active site" description="Charge relay system" evidence="8">
    <location>
        <position position="453"/>
    </location>
</feature>
<dbReference type="PROSITE" id="PS00137">
    <property type="entry name" value="SUBTILASE_HIS"/>
    <property type="match status" value="1"/>
</dbReference>
<feature type="domain" description="Tripeptidyl-peptidase II galactose-binding" evidence="12">
    <location>
        <begin position="698"/>
        <end position="804"/>
    </location>
</feature>
<dbReference type="Pfam" id="PF12580">
    <property type="entry name" value="TPPII"/>
    <property type="match status" value="1"/>
</dbReference>
<dbReference type="InterPro" id="IPR000209">
    <property type="entry name" value="Peptidase_S8/S53_dom"/>
</dbReference>
<accession>A0A1Y2H7Z2</accession>
<dbReference type="PROSITE" id="PS51892">
    <property type="entry name" value="SUBTILASE"/>
    <property type="match status" value="1"/>
</dbReference>
<name>A0A1Y2H7Z2_9FUNG</name>
<dbReference type="PROSITE" id="PS00138">
    <property type="entry name" value="SUBTILASE_SER"/>
    <property type="match status" value="1"/>
</dbReference>
<dbReference type="InterPro" id="IPR048383">
    <property type="entry name" value="TPPII_Ig-like-1"/>
</dbReference>
<feature type="domain" description="Tripeptidyl-peptidase II first Ig-like" evidence="11">
    <location>
        <begin position="597"/>
        <end position="676"/>
    </location>
</feature>
<feature type="active site" description="Charge relay system" evidence="8">
    <location>
        <position position="40"/>
    </location>
</feature>
<dbReference type="GO" id="GO:0008240">
    <property type="term" value="F:tripeptidyl-peptidase activity"/>
    <property type="evidence" value="ECO:0007669"/>
    <property type="project" value="UniProtKB-EC"/>
</dbReference>
<dbReference type="SUPFAM" id="SSF52743">
    <property type="entry name" value="Subtilisin-like"/>
    <property type="match status" value="1"/>
</dbReference>
<evidence type="ECO:0000256" key="5">
    <source>
        <dbReference type="ARBA" id="ARBA00022670"/>
    </source>
</evidence>
<dbReference type="Gene3D" id="3.40.50.200">
    <property type="entry name" value="Peptidase S8/S53 domain"/>
    <property type="match status" value="2"/>
</dbReference>
<evidence type="ECO:0000259" key="10">
    <source>
        <dbReference type="Pfam" id="PF12580"/>
    </source>
</evidence>
<evidence type="ECO:0000259" key="11">
    <source>
        <dbReference type="Pfam" id="PF21223"/>
    </source>
</evidence>
<comment type="similarity">
    <text evidence="2 8">Belongs to the peptidase S8 family.</text>
</comment>
<comment type="catalytic activity">
    <reaction evidence="1">
        <text>Release of an N-terminal tripeptide from a polypeptide.</text>
        <dbReference type="EC" id="3.4.14.10"/>
    </reaction>
</comment>
<comment type="caution">
    <text evidence="13">The sequence shown here is derived from an EMBL/GenBank/DDBJ whole genome shotgun (WGS) entry which is preliminary data.</text>
</comment>
<keyword evidence="6 8" id="KW-0378">Hydrolase</keyword>
<dbReference type="EMBL" id="MCFL01000076">
    <property type="protein sequence ID" value="ORZ30707.1"/>
    <property type="molecule type" value="Genomic_DNA"/>
</dbReference>
<dbReference type="InterPro" id="IPR022229">
    <property type="entry name" value="TPPII_Ig-like-2"/>
</dbReference>
<dbReference type="InterPro" id="IPR022398">
    <property type="entry name" value="Peptidase_S8_His-AS"/>
</dbReference>
<dbReference type="Proteomes" id="UP000193411">
    <property type="component" value="Unassembled WGS sequence"/>
</dbReference>
<organism evidence="13 14">
    <name type="scientific">Catenaria anguillulae PL171</name>
    <dbReference type="NCBI Taxonomy" id="765915"/>
    <lineage>
        <taxon>Eukaryota</taxon>
        <taxon>Fungi</taxon>
        <taxon>Fungi incertae sedis</taxon>
        <taxon>Blastocladiomycota</taxon>
        <taxon>Blastocladiomycetes</taxon>
        <taxon>Blastocladiales</taxon>
        <taxon>Catenariaceae</taxon>
        <taxon>Catenaria</taxon>
    </lineage>
</organism>
<feature type="domain" description="Tripeptidyl peptidase II second Ig-like" evidence="10">
    <location>
        <begin position="844"/>
        <end position="1019"/>
    </location>
</feature>
<dbReference type="Pfam" id="PF21223">
    <property type="entry name" value="TPPII_Ig-like-1"/>
    <property type="match status" value="1"/>
</dbReference>
<dbReference type="InterPro" id="IPR046939">
    <property type="entry name" value="TPPII_C_sf"/>
</dbReference>
<dbReference type="Gene3D" id="1.25.40.710">
    <property type="match status" value="1"/>
</dbReference>
<dbReference type="InterPro" id="IPR048384">
    <property type="entry name" value="TPPII_GBD"/>
</dbReference>
<dbReference type="OrthoDB" id="10256524at2759"/>
<dbReference type="PRINTS" id="PR00723">
    <property type="entry name" value="SUBTILISIN"/>
</dbReference>
<protein>
    <recommendedName>
        <fullName evidence="3">tripeptidyl-peptidase II</fullName>
        <ecNumber evidence="3">3.4.14.10</ecNumber>
    </recommendedName>
</protein>
<dbReference type="Gene3D" id="2.60.40.3170">
    <property type="match status" value="1"/>
</dbReference>
<proteinExistence type="inferred from homology"/>
<evidence type="ECO:0000256" key="7">
    <source>
        <dbReference type="ARBA" id="ARBA00022825"/>
    </source>
</evidence>
<sequence length="1306" mass="139351">MKLDAFPVAGLLPKEPTQASALLTKHPEYDGRGTVIAILDTGVCPMAPGLQVTTENKPKIIDIIDCTGAGDVSMGAPIEAELQPVGDNEAEKVPALTGVTGRRLLLNPAWTAANPSTKFRLGLLRGFSVFGPVLGRVTKDRKEEFLKHHAKLEAAVQSELAALATGTDADKQKDVQDRLDALKQLAEKYEDAGPVYDVVAFYDGTHWRVVVDTLETGDLRDQPALASYRFEGQHHRFGHLDNLAFSVNVYDQGATVSVVTLSGSHGTHVAGIAAACHPEAPELNGIAPGAQIVSLRIGDTRLGSMETGAALSRATLAMVQNKVDLANISYGEASHVADVGRFINLLRDECINKHGIAVVSSAGNAGPALSTVGAPGGTTDGVISVGAHVGRSQMLAEYAFLGEKTVPEREYTWTSRGPDVSGGWGTSIYAPGSAITSIPSYSLAGYQLMNGTSMSSPNACGNLALLISGWKQMFPTSPKPTPYRILRAVQHTGVPVETDPFKRPFVQIADAWDYLVAHKDDPTHDVHFKVSIGEHKMRGVYLRGVDETHTPFAASATIKPVFPTPSGNAAEVVSQAYFTDLDVPNADVPAVPEVSVAEIDAANKLKLDMDLRLALIPSHPWIRVPAHAQMTSEGRVIPLEVDAHLLAPGLHVGKIEAWDTAKPHAKGPLVSFPVTVAKPYKLGDEAQGVIGFNNVAMSPGHLERKFVAVPDNASFVDIAVRSRPNAQGLGVATGANKVNSPALFLVRTVQLAPQRRYPDYDHAHMYRLRPEATGNGDVFEVKRQKVVPGLTMEVVLGQYWNATGEHIVDVELTFHGITLAPSMPGGVVQGDLITRFELASTVRREEDVGLSVSIDNVRKYIRPTTANISPLSASRDITPDTRQVYQLVQSYPLKVTDAASVSPRYEGIGNVLYDFPCDAYLVLIHDAAGRLIATHDMYAKSIKLEKGGEYTIRTQIRHDAIGVLEKLKDLPLAVDFPAPKASVDLYGSFNDALTRGSKLPAKLKLNKGDRRAVFAVMPADVKDAKPGDVLVASIGVSEGGKSKIDGGFAPLLIAVTNAKANSTNGNGAGAKTAATATEEPKPTLAEKIRDVQIAHLKTLKDDKEAAAALATEIDAAFPNHLPLLEAKLELAAGTPADELVAAEALLAAIDRKDLAADLALTAHEKEPSATRKSAEARKATLVKALLKRASALVAVDGAAHADVKAAIDEYKQWALDAGKQDAIPSFDALALFVAQLVEAGSFGAALKAVNKYLGETAPAKENVESIKKALALRREVLSRLGWIVYVENENKWSWVRFPAGGAVAPF</sequence>
<dbReference type="GO" id="GO:0006508">
    <property type="term" value="P:proteolysis"/>
    <property type="evidence" value="ECO:0007669"/>
    <property type="project" value="UniProtKB-KW"/>
</dbReference>
<reference evidence="13 14" key="1">
    <citation type="submission" date="2016-07" db="EMBL/GenBank/DDBJ databases">
        <title>Pervasive Adenine N6-methylation of Active Genes in Fungi.</title>
        <authorList>
            <consortium name="DOE Joint Genome Institute"/>
            <person name="Mondo S.J."/>
            <person name="Dannebaum R.O."/>
            <person name="Kuo R.C."/>
            <person name="Labutti K."/>
            <person name="Haridas S."/>
            <person name="Kuo A."/>
            <person name="Salamov A."/>
            <person name="Ahrendt S.R."/>
            <person name="Lipzen A."/>
            <person name="Sullivan W."/>
            <person name="Andreopoulos W.B."/>
            <person name="Clum A."/>
            <person name="Lindquist E."/>
            <person name="Daum C."/>
            <person name="Ramamoorthy G.K."/>
            <person name="Gryganskyi A."/>
            <person name="Culley D."/>
            <person name="Magnuson J.K."/>
            <person name="James T.Y."/>
            <person name="O'Malley M.A."/>
            <person name="Stajich J.E."/>
            <person name="Spatafora J.W."/>
            <person name="Visel A."/>
            <person name="Grigoriev I.V."/>
        </authorList>
    </citation>
    <scope>NUCLEOTIDE SEQUENCE [LARGE SCALE GENOMIC DNA]</scope>
    <source>
        <strain evidence="13 14">PL171</strain>
    </source>
</reference>
<evidence type="ECO:0000256" key="4">
    <source>
        <dbReference type="ARBA" id="ARBA00022438"/>
    </source>
</evidence>